<dbReference type="Proteomes" id="UP000509568">
    <property type="component" value="Chromosome"/>
</dbReference>
<dbReference type="AlphaFoldDB" id="A0A7D5D548"/>
<evidence type="ECO:0000313" key="3">
    <source>
        <dbReference type="EMBL" id="QKZ02421.1"/>
    </source>
</evidence>
<feature type="region of interest" description="Disordered" evidence="1">
    <location>
        <begin position="1"/>
        <end position="37"/>
    </location>
</feature>
<organism evidence="3 4">
    <name type="scientific">Pseudomonas eucalypticola</name>
    <dbReference type="NCBI Taxonomy" id="2599595"/>
    <lineage>
        <taxon>Bacteria</taxon>
        <taxon>Pseudomonadati</taxon>
        <taxon>Pseudomonadota</taxon>
        <taxon>Gammaproteobacteria</taxon>
        <taxon>Pseudomonadales</taxon>
        <taxon>Pseudomonadaceae</taxon>
        <taxon>Pseudomonas</taxon>
    </lineage>
</organism>
<feature type="compositionally biased region" description="Basic residues" evidence="1">
    <location>
        <begin position="23"/>
        <end position="32"/>
    </location>
</feature>
<feature type="transmembrane region" description="Helical" evidence="2">
    <location>
        <begin position="58"/>
        <end position="75"/>
    </location>
</feature>
<accession>A0A7D5D548</accession>
<sequence>MVDADCYASDARRYQPTRDGHRVEKKRSAKAQRRNEERRVNQRIYWLSFYRRQYKAKLAGAAAMFVLMGSLSVYYHTIIPIALMTPILVISISLLTWLWRDKIGLVNQKPRE</sequence>
<keyword evidence="4" id="KW-1185">Reference proteome</keyword>
<reference evidence="3 4" key="1">
    <citation type="submission" date="2020-06" db="EMBL/GenBank/DDBJ databases">
        <title>Pseudomonas eucalypticola sp. nov., an endophyte of Eucalyptus dunnii leaves with biocontrol ability of eucalyptus leaf blight.</title>
        <authorList>
            <person name="Liu Y."/>
            <person name="Song Z."/>
            <person name="Zeng H."/>
            <person name="Lu M."/>
            <person name="Wang X."/>
            <person name="Lian X."/>
            <person name="Zhang Q."/>
        </authorList>
    </citation>
    <scope>NUCLEOTIDE SEQUENCE [LARGE SCALE GENOMIC DNA]</scope>
    <source>
        <strain evidence="3 4">NP-1</strain>
    </source>
</reference>
<protein>
    <submittedName>
        <fullName evidence="3">Uncharacterized protein</fullName>
    </submittedName>
</protein>
<dbReference type="RefSeq" id="WP_176569571.1">
    <property type="nucleotide sequence ID" value="NZ_CP056030.1"/>
</dbReference>
<keyword evidence="2" id="KW-1133">Transmembrane helix</keyword>
<gene>
    <name evidence="3" type="ORF">HWQ56_00885</name>
</gene>
<dbReference type="EMBL" id="CP056030">
    <property type="protein sequence ID" value="QKZ02421.1"/>
    <property type="molecule type" value="Genomic_DNA"/>
</dbReference>
<feature type="transmembrane region" description="Helical" evidence="2">
    <location>
        <begin position="81"/>
        <end position="99"/>
    </location>
</feature>
<evidence type="ECO:0000313" key="4">
    <source>
        <dbReference type="Proteomes" id="UP000509568"/>
    </source>
</evidence>
<evidence type="ECO:0000256" key="2">
    <source>
        <dbReference type="SAM" id="Phobius"/>
    </source>
</evidence>
<keyword evidence="2" id="KW-0472">Membrane</keyword>
<evidence type="ECO:0000256" key="1">
    <source>
        <dbReference type="SAM" id="MobiDB-lite"/>
    </source>
</evidence>
<name>A0A7D5D548_9PSED</name>
<dbReference type="KEGG" id="pez:HWQ56_00885"/>
<feature type="compositionally biased region" description="Basic and acidic residues" evidence="1">
    <location>
        <begin position="10"/>
        <end position="22"/>
    </location>
</feature>
<keyword evidence="2" id="KW-0812">Transmembrane</keyword>
<proteinExistence type="predicted"/>